<dbReference type="CDD" id="cd00761">
    <property type="entry name" value="Glyco_tranf_GTA_type"/>
    <property type="match status" value="1"/>
</dbReference>
<protein>
    <submittedName>
        <fullName evidence="2">Glycosyltransferase family 2 protein</fullName>
    </submittedName>
</protein>
<sequence length="300" mass="35020">MKSLVSIIIPCYNQDQFLDETLQSVFNQTYSNWECIIINDGSVDRTEIIATEWVTKDNRFKYTNQVNKGVSAARNSGLTLAKGEYIQFLDADDVLAVDKVQISLEAIFKNNVQVCCCNYSMFTKSTIHVLPPFSKLASFEFNFENLARYWNDGFTIPIHCWFFKADLFDAVIFPEGLTAQEDWIVWLRIFQKSPKTFYIDEQLAFYRLNPKGRTQIKGFFNETLEAIHYLKDFLNEAEFQKLYESAIIRNHNGMTYWREREVNLKKSNTYQFGLLCKKVTEKLGLLAFAKAVFLYLKSLK</sequence>
<organism evidence="2 3">
    <name type="scientific">Flavobacterium muglaense</name>
    <dbReference type="NCBI Taxonomy" id="2764716"/>
    <lineage>
        <taxon>Bacteria</taxon>
        <taxon>Pseudomonadati</taxon>
        <taxon>Bacteroidota</taxon>
        <taxon>Flavobacteriia</taxon>
        <taxon>Flavobacteriales</taxon>
        <taxon>Flavobacteriaceae</taxon>
        <taxon>Flavobacterium</taxon>
    </lineage>
</organism>
<dbReference type="Proteomes" id="UP000641454">
    <property type="component" value="Unassembled WGS sequence"/>
</dbReference>
<dbReference type="SUPFAM" id="SSF53448">
    <property type="entry name" value="Nucleotide-diphospho-sugar transferases"/>
    <property type="match status" value="1"/>
</dbReference>
<reference evidence="2 3" key="1">
    <citation type="submission" date="2020-08" db="EMBL/GenBank/DDBJ databases">
        <title>Description of novel Flavobacterium F-392 isolate.</title>
        <authorList>
            <person name="Saticioglu I.B."/>
            <person name="Duman M."/>
            <person name="Altun S."/>
        </authorList>
    </citation>
    <scope>NUCLEOTIDE SEQUENCE [LARGE SCALE GENOMIC DNA]</scope>
    <source>
        <strain evidence="2 3">F-392</strain>
    </source>
</reference>
<dbReference type="InterPro" id="IPR029044">
    <property type="entry name" value="Nucleotide-diphossugar_trans"/>
</dbReference>
<name>A0A923MYW2_9FLAO</name>
<dbReference type="Gene3D" id="3.90.550.10">
    <property type="entry name" value="Spore Coat Polysaccharide Biosynthesis Protein SpsA, Chain A"/>
    <property type="match status" value="1"/>
</dbReference>
<comment type="caution">
    <text evidence="2">The sequence shown here is derived from an EMBL/GenBank/DDBJ whole genome shotgun (WGS) entry which is preliminary data.</text>
</comment>
<dbReference type="AlphaFoldDB" id="A0A923MYW2"/>
<proteinExistence type="predicted"/>
<dbReference type="GO" id="GO:0016758">
    <property type="term" value="F:hexosyltransferase activity"/>
    <property type="evidence" value="ECO:0007669"/>
    <property type="project" value="UniProtKB-ARBA"/>
</dbReference>
<dbReference type="RefSeq" id="WP_187017260.1">
    <property type="nucleotide sequence ID" value="NZ_JACRUK010000005.1"/>
</dbReference>
<feature type="domain" description="Glycosyltransferase 2-like" evidence="1">
    <location>
        <begin position="6"/>
        <end position="168"/>
    </location>
</feature>
<gene>
    <name evidence="2" type="ORF">H8R25_03940</name>
</gene>
<dbReference type="PANTHER" id="PTHR22916:SF3">
    <property type="entry name" value="UDP-GLCNAC:BETAGAL BETA-1,3-N-ACETYLGLUCOSAMINYLTRANSFERASE-LIKE PROTEIN 1"/>
    <property type="match status" value="1"/>
</dbReference>
<dbReference type="InterPro" id="IPR001173">
    <property type="entry name" value="Glyco_trans_2-like"/>
</dbReference>
<evidence type="ECO:0000259" key="1">
    <source>
        <dbReference type="Pfam" id="PF00535"/>
    </source>
</evidence>
<evidence type="ECO:0000313" key="2">
    <source>
        <dbReference type="EMBL" id="MBC5843589.1"/>
    </source>
</evidence>
<evidence type="ECO:0000313" key="3">
    <source>
        <dbReference type="Proteomes" id="UP000641454"/>
    </source>
</evidence>
<accession>A0A923MYW2</accession>
<keyword evidence="3" id="KW-1185">Reference proteome</keyword>
<dbReference type="EMBL" id="JACRUL010000005">
    <property type="protein sequence ID" value="MBC5843589.1"/>
    <property type="molecule type" value="Genomic_DNA"/>
</dbReference>
<dbReference type="Pfam" id="PF00535">
    <property type="entry name" value="Glycos_transf_2"/>
    <property type="match status" value="1"/>
</dbReference>
<dbReference type="PANTHER" id="PTHR22916">
    <property type="entry name" value="GLYCOSYLTRANSFERASE"/>
    <property type="match status" value="1"/>
</dbReference>